<dbReference type="Proteomes" id="UP000722957">
    <property type="component" value="Unassembled WGS sequence"/>
</dbReference>
<evidence type="ECO:0000313" key="2">
    <source>
        <dbReference type="EMBL" id="MBF4274070.1"/>
    </source>
</evidence>
<dbReference type="Proteomes" id="UP000726136">
    <property type="component" value="Unassembled WGS sequence"/>
</dbReference>
<dbReference type="EMBL" id="RDOM01000089">
    <property type="protein sequence ID" value="MBF4274070.1"/>
    <property type="molecule type" value="Genomic_DNA"/>
</dbReference>
<proteinExistence type="predicted"/>
<evidence type="ECO:0000313" key="4">
    <source>
        <dbReference type="Proteomes" id="UP000722957"/>
    </source>
</evidence>
<dbReference type="EMBL" id="RDPI01000398">
    <property type="protein sequence ID" value="MBF4375894.1"/>
    <property type="molecule type" value="Genomic_DNA"/>
</dbReference>
<evidence type="ECO:0000256" key="1">
    <source>
        <dbReference type="SAM" id="Coils"/>
    </source>
</evidence>
<sequence>MSKSQITKVELEQALKRILSGKTHRVDPARKISVKAVEEEAGLGDGSAYYYKDIVQKIKKAVVLNSPKIKAKNVYEDKISSLRERLNKEIKLKEKYRDQVEDYKEQLVNMASQHNQLALMIQQYQYKIAELESIDKVHKLEKLTISELKT</sequence>
<reference evidence="4 5" key="1">
    <citation type="journal article" date="2021" name="PeerJ">
        <title>Analysis of 44 Vibrio anguillarum genomes reveals high genetic diversity.</title>
        <authorList>
            <person name="Hansen M.J."/>
            <person name="Dalsgaard I."/>
        </authorList>
    </citation>
    <scope>NUCLEOTIDE SEQUENCE [LARGE SCALE GENOMIC DNA]</scope>
    <source>
        <strain evidence="3 5">040915-1/1B</strain>
        <strain evidence="2 4">17-16730-2A</strain>
    </source>
</reference>
<dbReference type="RefSeq" id="WP_013855678.1">
    <property type="nucleotide sequence ID" value="NZ_CP020534.1"/>
</dbReference>
<evidence type="ECO:0000313" key="3">
    <source>
        <dbReference type="EMBL" id="MBF4375894.1"/>
    </source>
</evidence>
<feature type="coiled-coil region" evidence="1">
    <location>
        <begin position="79"/>
        <end position="113"/>
    </location>
</feature>
<keyword evidence="5" id="KW-1185">Reference proteome</keyword>
<comment type="caution">
    <text evidence="2">The sequence shown here is derived from an EMBL/GenBank/DDBJ whole genome shotgun (WGS) entry which is preliminary data.</text>
</comment>
<keyword evidence="1" id="KW-0175">Coiled coil</keyword>
<accession>A0A1Y0NWC5</accession>
<protein>
    <submittedName>
        <fullName evidence="2">Uncharacterized protein</fullName>
    </submittedName>
</protein>
<dbReference type="AlphaFoldDB" id="A0A1Y0NWC5"/>
<name>A0A1Y0NWC5_VIBAN</name>
<evidence type="ECO:0000313" key="5">
    <source>
        <dbReference type="Proteomes" id="UP000726136"/>
    </source>
</evidence>
<dbReference type="KEGG" id="vau:VANGNB10_cI2610"/>
<organism evidence="2 4">
    <name type="scientific">Vibrio anguillarum</name>
    <name type="common">Listonella anguillarum</name>
    <dbReference type="NCBI Taxonomy" id="55601"/>
    <lineage>
        <taxon>Bacteria</taxon>
        <taxon>Pseudomonadati</taxon>
        <taxon>Pseudomonadota</taxon>
        <taxon>Gammaproteobacteria</taxon>
        <taxon>Vibrionales</taxon>
        <taxon>Vibrionaceae</taxon>
        <taxon>Vibrio</taxon>
    </lineage>
</organism>
<gene>
    <name evidence="2" type="ORF">EAY07_19010</name>
    <name evidence="3" type="ORF">EAY46_23170</name>
</gene>